<evidence type="ECO:0000256" key="9">
    <source>
        <dbReference type="ARBA" id="ARBA00023136"/>
    </source>
</evidence>
<dbReference type="CDD" id="cd18580">
    <property type="entry name" value="ABC_6TM_ABCC_D2"/>
    <property type="match status" value="1"/>
</dbReference>
<reference evidence="13 14" key="1">
    <citation type="submission" date="2016-07" db="EMBL/GenBank/DDBJ databases">
        <title>Pervasive Adenine N6-methylation of Active Genes in Fungi.</title>
        <authorList>
            <consortium name="DOE Joint Genome Institute"/>
            <person name="Mondo S.J."/>
            <person name="Dannebaum R.O."/>
            <person name="Kuo R.C."/>
            <person name="Labutti K."/>
            <person name="Haridas S."/>
            <person name="Kuo A."/>
            <person name="Salamov A."/>
            <person name="Ahrendt S.R."/>
            <person name="Lipzen A."/>
            <person name="Sullivan W."/>
            <person name="Andreopoulos W.B."/>
            <person name="Clum A."/>
            <person name="Lindquist E."/>
            <person name="Daum C."/>
            <person name="Ramamoorthy G.K."/>
            <person name="Gryganskyi A."/>
            <person name="Culley D."/>
            <person name="Magnuson J.K."/>
            <person name="James T.Y."/>
            <person name="O'Malley M.A."/>
            <person name="Stajich J.E."/>
            <person name="Spatafora J.W."/>
            <person name="Visel A."/>
            <person name="Grigoriev I.V."/>
        </authorList>
    </citation>
    <scope>NUCLEOTIDE SEQUENCE [LARGE SCALE GENOMIC DNA]</scope>
    <source>
        <strain evidence="13 14">CBS 931.73</strain>
    </source>
</reference>
<dbReference type="STRING" id="1314790.A0A1Y1YWS4"/>
<feature type="domain" description="ABC transmembrane type-1" evidence="12">
    <location>
        <begin position="1"/>
        <end position="233"/>
    </location>
</feature>
<evidence type="ECO:0000259" key="12">
    <source>
        <dbReference type="PROSITE" id="PS50929"/>
    </source>
</evidence>
<feature type="transmembrane region" description="Helical" evidence="10">
    <location>
        <begin position="626"/>
        <end position="646"/>
    </location>
</feature>
<keyword evidence="3" id="KW-0813">Transport</keyword>
<evidence type="ECO:0000256" key="4">
    <source>
        <dbReference type="ARBA" id="ARBA00022692"/>
    </source>
</evidence>
<proteinExistence type="inferred from homology"/>
<feature type="transmembrane region" description="Helical" evidence="10">
    <location>
        <begin position="216"/>
        <end position="237"/>
    </location>
</feature>
<evidence type="ECO:0000313" key="13">
    <source>
        <dbReference type="EMBL" id="ORY02314.1"/>
    </source>
</evidence>
<dbReference type="InterPro" id="IPR044726">
    <property type="entry name" value="ABCC_6TM_D2"/>
</dbReference>
<evidence type="ECO:0000256" key="2">
    <source>
        <dbReference type="ARBA" id="ARBA00009726"/>
    </source>
</evidence>
<evidence type="ECO:0000256" key="8">
    <source>
        <dbReference type="ARBA" id="ARBA00022989"/>
    </source>
</evidence>
<evidence type="ECO:0000256" key="1">
    <source>
        <dbReference type="ARBA" id="ARBA00004141"/>
    </source>
</evidence>
<dbReference type="InterPro" id="IPR003439">
    <property type="entry name" value="ABC_transporter-like_ATP-bd"/>
</dbReference>
<dbReference type="OrthoDB" id="6500128at2759"/>
<gene>
    <name evidence="13" type="ORF">K493DRAFT_254994</name>
</gene>
<keyword evidence="6" id="KW-0547">Nucleotide-binding</keyword>
<organism evidence="13 14">
    <name type="scientific">Basidiobolus meristosporus CBS 931.73</name>
    <dbReference type="NCBI Taxonomy" id="1314790"/>
    <lineage>
        <taxon>Eukaryota</taxon>
        <taxon>Fungi</taxon>
        <taxon>Fungi incertae sedis</taxon>
        <taxon>Zoopagomycota</taxon>
        <taxon>Entomophthoromycotina</taxon>
        <taxon>Basidiobolomycetes</taxon>
        <taxon>Basidiobolales</taxon>
        <taxon>Basidiobolaceae</taxon>
        <taxon>Basidiobolus</taxon>
    </lineage>
</organism>
<evidence type="ECO:0000256" key="5">
    <source>
        <dbReference type="ARBA" id="ARBA00022737"/>
    </source>
</evidence>
<feature type="transmembrane region" description="Helical" evidence="10">
    <location>
        <begin position="92"/>
        <end position="111"/>
    </location>
</feature>
<dbReference type="FunFam" id="3.40.50.300:FF:000163">
    <property type="entry name" value="Multidrug resistance-associated protein member 4"/>
    <property type="match status" value="1"/>
</dbReference>
<dbReference type="InterPro" id="IPR003593">
    <property type="entry name" value="AAA+_ATPase"/>
</dbReference>
<dbReference type="PROSITE" id="PS50929">
    <property type="entry name" value="ABC_TM1F"/>
    <property type="match status" value="2"/>
</dbReference>
<dbReference type="FunFam" id="1.20.1560.10:FF:000014">
    <property type="entry name" value="Multidrug resistance-associated protein member 4"/>
    <property type="match status" value="1"/>
</dbReference>
<keyword evidence="4 10" id="KW-0812">Transmembrane</keyword>
<feature type="transmembrane region" description="Helical" evidence="10">
    <location>
        <begin position="67"/>
        <end position="86"/>
    </location>
</feature>
<comment type="caution">
    <text evidence="13">The sequence shown here is derived from an EMBL/GenBank/DDBJ whole genome shotgun (WGS) entry which is preliminary data.</text>
</comment>
<dbReference type="AlphaFoldDB" id="A0A1Y1YWS4"/>
<dbReference type="Pfam" id="PF00005">
    <property type="entry name" value="ABC_tran"/>
    <property type="match status" value="2"/>
</dbReference>
<feature type="transmembrane region" description="Helical" evidence="10">
    <location>
        <begin position="722"/>
        <end position="741"/>
    </location>
</feature>
<dbReference type="InterPro" id="IPR027417">
    <property type="entry name" value="P-loop_NTPase"/>
</dbReference>
<dbReference type="InterPro" id="IPR036640">
    <property type="entry name" value="ABC1_TM_sf"/>
</dbReference>
<dbReference type="CDD" id="cd03244">
    <property type="entry name" value="ABCC_MRP_domain2"/>
    <property type="match status" value="1"/>
</dbReference>
<evidence type="ECO:0000259" key="11">
    <source>
        <dbReference type="PROSITE" id="PS50893"/>
    </source>
</evidence>
<dbReference type="SMART" id="SM00382">
    <property type="entry name" value="AAA"/>
    <property type="match status" value="2"/>
</dbReference>
<keyword evidence="5" id="KW-0677">Repeat</keyword>
<dbReference type="InterPro" id="IPR017871">
    <property type="entry name" value="ABC_transporter-like_CS"/>
</dbReference>
<feature type="domain" description="ABC transporter" evidence="11">
    <location>
        <begin position="902"/>
        <end position="1136"/>
    </location>
</feature>
<dbReference type="PROSITE" id="PS50893">
    <property type="entry name" value="ABC_TRANSPORTER_2"/>
    <property type="match status" value="2"/>
</dbReference>
<feature type="transmembrane region" description="Helical" evidence="10">
    <location>
        <begin position="835"/>
        <end position="856"/>
    </location>
</feature>
<evidence type="ECO:0000256" key="3">
    <source>
        <dbReference type="ARBA" id="ARBA00022448"/>
    </source>
</evidence>
<dbReference type="FunFam" id="3.40.50.300:FF:000973">
    <property type="entry name" value="Multidrug resistance-associated protein 4"/>
    <property type="match status" value="1"/>
</dbReference>
<dbReference type="GO" id="GO:0005524">
    <property type="term" value="F:ATP binding"/>
    <property type="evidence" value="ECO:0007669"/>
    <property type="project" value="UniProtKB-KW"/>
</dbReference>
<feature type="transmembrane region" description="Helical" evidence="10">
    <location>
        <begin position="807"/>
        <end position="829"/>
    </location>
</feature>
<dbReference type="Proteomes" id="UP000193498">
    <property type="component" value="Unassembled WGS sequence"/>
</dbReference>
<evidence type="ECO:0000313" key="14">
    <source>
        <dbReference type="Proteomes" id="UP000193498"/>
    </source>
</evidence>
<name>A0A1Y1YWS4_9FUNG</name>
<accession>A0A1Y1YWS4</accession>
<dbReference type="InterPro" id="IPR011527">
    <property type="entry name" value="ABC1_TM_dom"/>
</dbReference>
<protein>
    <submittedName>
        <fullName evidence="13">p-loop containing nucleoside triphosphate hydrolase protein</fullName>
    </submittedName>
</protein>
<dbReference type="GO" id="GO:0016887">
    <property type="term" value="F:ATP hydrolysis activity"/>
    <property type="evidence" value="ECO:0007669"/>
    <property type="project" value="InterPro"/>
</dbReference>
<keyword evidence="8 10" id="KW-1133">Transmembrane helix</keyword>
<dbReference type="EMBL" id="MCFE01000058">
    <property type="protein sequence ID" value="ORY02314.1"/>
    <property type="molecule type" value="Genomic_DNA"/>
</dbReference>
<dbReference type="SUPFAM" id="SSF90123">
    <property type="entry name" value="ABC transporter transmembrane region"/>
    <property type="match status" value="2"/>
</dbReference>
<feature type="transmembrane region" description="Helical" evidence="10">
    <location>
        <begin position="174"/>
        <end position="196"/>
    </location>
</feature>
<dbReference type="PANTHER" id="PTHR24223:SF456">
    <property type="entry name" value="MULTIDRUG RESISTANCE-ASSOCIATED PROTEIN LETHAL(2)03659"/>
    <property type="match status" value="1"/>
</dbReference>
<comment type="similarity">
    <text evidence="2">Belongs to the ABC transporter superfamily. ABCC family. Conjugate transporter (TC 3.A.1.208) subfamily.</text>
</comment>
<keyword evidence="13" id="KW-0378">Hydrolase</keyword>
<dbReference type="Gene3D" id="3.40.50.300">
    <property type="entry name" value="P-loop containing nucleotide triphosphate hydrolases"/>
    <property type="match status" value="2"/>
</dbReference>
<keyword evidence="14" id="KW-1185">Reference proteome</keyword>
<dbReference type="GO" id="GO:0140359">
    <property type="term" value="F:ABC-type transporter activity"/>
    <property type="evidence" value="ECO:0007669"/>
    <property type="project" value="InterPro"/>
</dbReference>
<dbReference type="Gene3D" id="1.20.1560.10">
    <property type="entry name" value="ABC transporter type 1, transmembrane domain"/>
    <property type="match status" value="2"/>
</dbReference>
<feature type="domain" description="ABC transmembrane type-1" evidence="12">
    <location>
        <begin position="587"/>
        <end position="863"/>
    </location>
</feature>
<evidence type="ECO:0000256" key="6">
    <source>
        <dbReference type="ARBA" id="ARBA00022741"/>
    </source>
</evidence>
<dbReference type="InterPro" id="IPR050173">
    <property type="entry name" value="ABC_transporter_C-like"/>
</dbReference>
<dbReference type="GO" id="GO:0016020">
    <property type="term" value="C:membrane"/>
    <property type="evidence" value="ECO:0007669"/>
    <property type="project" value="UniProtKB-SubCell"/>
</dbReference>
<dbReference type="CDD" id="cd18579">
    <property type="entry name" value="ABC_6TM_ABCC_D1"/>
    <property type="match status" value="1"/>
</dbReference>
<dbReference type="PANTHER" id="PTHR24223">
    <property type="entry name" value="ATP-BINDING CASSETTE SUB-FAMILY C"/>
    <property type="match status" value="1"/>
</dbReference>
<dbReference type="InterPro" id="IPR044746">
    <property type="entry name" value="ABCC_6TM_D1"/>
</dbReference>
<comment type="subcellular location">
    <subcellularLocation>
        <location evidence="1">Membrane</location>
        <topology evidence="1">Multi-pass membrane protein</topology>
    </subcellularLocation>
</comment>
<dbReference type="PROSITE" id="PS00211">
    <property type="entry name" value="ABC_TRANSPORTER_1"/>
    <property type="match status" value="1"/>
</dbReference>
<dbReference type="CDD" id="cd03250">
    <property type="entry name" value="ABCC_MRP_domain1"/>
    <property type="match status" value="1"/>
</dbReference>
<evidence type="ECO:0000256" key="10">
    <source>
        <dbReference type="SAM" id="Phobius"/>
    </source>
</evidence>
<feature type="domain" description="ABC transporter" evidence="11">
    <location>
        <begin position="274"/>
        <end position="499"/>
    </location>
</feature>
<keyword evidence="9 10" id="KW-0472">Membrane</keyword>
<dbReference type="SUPFAM" id="SSF52540">
    <property type="entry name" value="P-loop containing nucleoside triphosphate hydrolases"/>
    <property type="match status" value="2"/>
</dbReference>
<dbReference type="Pfam" id="PF00664">
    <property type="entry name" value="ABC_membrane"/>
    <property type="match status" value="2"/>
</dbReference>
<sequence>MCTLVHAVIPHHFYFAALRTGLNMRMSLIALMYRKCMSLSMTSSISTGAVINLISNDVQPFENAAPIATWAIIGPLQTIAIIVVLYREIGPSVFAGLGAFVVLLPLQAYFAKRFSRMREETVTHRDERIRTLSDTLSGIDLVKLSTWEDPLCESINRLREKELKYISKSNNMRAFNMASYFFFQSVASLLTFATYWATGNSLRPDKVFVSLTLFNVVRLTMTSFFPQALATISESFVSARRIRDFLMLTELKHLESVDSNDGGLRSSNRPGVLLELKEAAFNWAINHDHCVLRDLSFSLGHSELLAVVGPVGAGKTSLCMGILNELHLDHGSMYLAPSIRIAYAAQSPWLFAGTIKENILFGAAYEPLRFAKVIQACQLESDFLILSNGENTLIGERGVTLSGGQKARVALARAVYQKADLYILDDPLSAVDPHVGYKMFHECIRGFLKGKAVILATHQLQYVKDCTEVLILDGGIPIYSGLSRDLLVHPSQPGNGAATRKTFIDVLREFYTYNGDDEVAPEQLSRRRSVVKLVEEDDLADVDVETQVEEYDPKANQLVAEDRNMGGTSLRTYVEFFRVGSSAFYLILVVLSLFVGQGFSVAADFFLSKWAGYDDVKQGKQENVGIFAALTALTVIFAGVRALLFFRAMHNSSREIFKKMLHAVLNTDINFFRMHPQGRILNRFSKDQANCDELLPLNFFDAVQCFFMLLGSVVVVCIGNPWVIISLPFLGVIFYTLRQLYMLSSRQIKQIESTTRSPVYSLLSETLDGLSTIRAYGAQNRFINMFINAESENSRAFFMYICSARWLGFRLDILATVFLTVTAFASVGARSTQSAGLVGLSLSYVLQLMGILQWAVRQSIEVEITFVSVERMLSYTKLPPEGPRVTDVRPPKNWPQDASVEFRGMSLVYPGSDKAVLQNINLEIRRHEKIGVVGRTGAGKSSLLTALFRLFEASPSGSISIDGIPISDLGLHDLRKAISIIPQVPFLFKGTLRFNLDPFNEHDDQALWRALELAELKDTVCKLNAGLDTEVADNGKNFSIGQRQLLSLTRAILRNTKLLVMDEATANVDLQSDRFIQRSIHTCFEQATVLTIAHRLNTVIGDYDRILVLDQGRVVEFDEPWILLQKENGWLAGMVRSTGPESERELRAVAKRQWEQRYHRDSTTTPQLVEY</sequence>
<feature type="transmembrane region" description="Helical" evidence="10">
    <location>
        <begin position="583"/>
        <end position="606"/>
    </location>
</feature>
<keyword evidence="7" id="KW-0067">ATP-binding</keyword>
<evidence type="ECO:0000256" key="7">
    <source>
        <dbReference type="ARBA" id="ARBA00022840"/>
    </source>
</evidence>
<dbReference type="InParanoid" id="A0A1Y1YWS4"/>